<reference evidence="2 3" key="1">
    <citation type="journal article" date="2015" name="Fungal Genet. Biol.">
        <title>Evolution of novel wood decay mechanisms in Agaricales revealed by the genome sequences of Fistulina hepatica and Cylindrobasidium torrendii.</title>
        <authorList>
            <person name="Floudas D."/>
            <person name="Held B.W."/>
            <person name="Riley R."/>
            <person name="Nagy L.G."/>
            <person name="Koehler G."/>
            <person name="Ransdell A.S."/>
            <person name="Younus H."/>
            <person name="Chow J."/>
            <person name="Chiniquy J."/>
            <person name="Lipzen A."/>
            <person name="Tritt A."/>
            <person name="Sun H."/>
            <person name="Haridas S."/>
            <person name="LaButti K."/>
            <person name="Ohm R.A."/>
            <person name="Kues U."/>
            <person name="Blanchette R.A."/>
            <person name="Grigoriev I.V."/>
            <person name="Minto R.E."/>
            <person name="Hibbett D.S."/>
        </authorList>
    </citation>
    <scope>NUCLEOTIDE SEQUENCE [LARGE SCALE GENOMIC DNA]</scope>
    <source>
        <strain evidence="2 3">FP15055 ss-10</strain>
    </source>
</reference>
<keyword evidence="1" id="KW-1133">Transmembrane helix</keyword>
<evidence type="ECO:0000313" key="2">
    <source>
        <dbReference type="EMBL" id="KIY68514.1"/>
    </source>
</evidence>
<keyword evidence="1" id="KW-0472">Membrane</keyword>
<evidence type="ECO:0000313" key="3">
    <source>
        <dbReference type="Proteomes" id="UP000054007"/>
    </source>
</evidence>
<name>A0A0D7BEA9_9AGAR</name>
<organism evidence="2 3">
    <name type="scientific">Cylindrobasidium torrendii FP15055 ss-10</name>
    <dbReference type="NCBI Taxonomy" id="1314674"/>
    <lineage>
        <taxon>Eukaryota</taxon>
        <taxon>Fungi</taxon>
        <taxon>Dikarya</taxon>
        <taxon>Basidiomycota</taxon>
        <taxon>Agaricomycotina</taxon>
        <taxon>Agaricomycetes</taxon>
        <taxon>Agaricomycetidae</taxon>
        <taxon>Agaricales</taxon>
        <taxon>Marasmiineae</taxon>
        <taxon>Physalacriaceae</taxon>
        <taxon>Cylindrobasidium</taxon>
    </lineage>
</organism>
<evidence type="ECO:0000256" key="1">
    <source>
        <dbReference type="SAM" id="Phobius"/>
    </source>
</evidence>
<keyword evidence="3" id="KW-1185">Reference proteome</keyword>
<protein>
    <submittedName>
        <fullName evidence="2">Uncharacterized protein</fullName>
    </submittedName>
</protein>
<dbReference type="OrthoDB" id="3039166at2759"/>
<dbReference type="EMBL" id="KN880501">
    <property type="protein sequence ID" value="KIY68514.1"/>
    <property type="molecule type" value="Genomic_DNA"/>
</dbReference>
<feature type="transmembrane region" description="Helical" evidence="1">
    <location>
        <begin position="50"/>
        <end position="69"/>
    </location>
</feature>
<dbReference type="AlphaFoldDB" id="A0A0D7BEA9"/>
<gene>
    <name evidence="2" type="ORF">CYLTODRAFT_421546</name>
</gene>
<accession>A0A0D7BEA9</accession>
<sequence length="239" mass="26956">MLSILRRRRINPLGRIDVVGNRTHPRTPSRKLTLASGLDQPKYELRKAIFLLYLTPLSIFYQILAPWSFSNTVIVPSMITSFRAGAHSFHVYEQVNDPQNPLKLDASQESTNYLAMLILRKAWSLRIGRELSTSISQNTRRLSYPTVAGVSSEWTRLSKEIVTSTMCYCRQADRPEVRGVVASMYGGVEGGMAETVSPMGLLRVWWLGSRVMTRVVALAIEMDMARQGVAEPYPQHDVV</sequence>
<dbReference type="Proteomes" id="UP000054007">
    <property type="component" value="Unassembled WGS sequence"/>
</dbReference>
<keyword evidence="1" id="KW-0812">Transmembrane</keyword>
<proteinExistence type="predicted"/>